<accession>A0ACA9LFP2</accession>
<proteinExistence type="predicted"/>
<name>A0ACA9LFP2_9GLOM</name>
<reference evidence="1" key="1">
    <citation type="submission" date="2021-06" db="EMBL/GenBank/DDBJ databases">
        <authorList>
            <person name="Kallberg Y."/>
            <person name="Tangrot J."/>
            <person name="Rosling A."/>
        </authorList>
    </citation>
    <scope>NUCLEOTIDE SEQUENCE</scope>
    <source>
        <strain evidence="1">MA461A</strain>
    </source>
</reference>
<sequence length="361" mass="42262">MTDTTTPRKKPQKFNNWEGEDLKEQKKHFYNTYFNQERIHKSFDLTPADKAAIETFKTEILPQLDGWKDSLGDEQQKQEMRRVITTLNNSLLNINDARGASVKFRTSQEVKMEEDPETYMQAKMAVDAFRFNPSLHYSENCRNKIHFLKEELKINLPTSTKFTEDMKAIKGFKSFLEEIKNYLITVKFYQAGGAVVPQQFYLLLGPPGVELIGIAQDYTGKDFGKIVKRMIEGKDRAPVILFDEIDKCSDKEILNTISIIFDDTKNKTDFEDVYFQFPVPMNECFMICTANYLERLEQFVLSRCTRVKIEWLTYEDRIEVAKKELFNALKESKSGIEKYADENGPDYKFTDKFFHRTLVEE</sequence>
<organism evidence="1 2">
    <name type="scientific">Racocetra persica</name>
    <dbReference type="NCBI Taxonomy" id="160502"/>
    <lineage>
        <taxon>Eukaryota</taxon>
        <taxon>Fungi</taxon>
        <taxon>Fungi incertae sedis</taxon>
        <taxon>Mucoromycota</taxon>
        <taxon>Glomeromycotina</taxon>
        <taxon>Glomeromycetes</taxon>
        <taxon>Diversisporales</taxon>
        <taxon>Gigasporaceae</taxon>
        <taxon>Racocetra</taxon>
    </lineage>
</organism>
<evidence type="ECO:0000313" key="1">
    <source>
        <dbReference type="EMBL" id="CAG8527575.1"/>
    </source>
</evidence>
<keyword evidence="2" id="KW-1185">Reference proteome</keyword>
<evidence type="ECO:0000313" key="2">
    <source>
        <dbReference type="Proteomes" id="UP000789920"/>
    </source>
</evidence>
<dbReference type="Proteomes" id="UP000789920">
    <property type="component" value="Unassembled WGS sequence"/>
</dbReference>
<comment type="caution">
    <text evidence="1">The sequence shown here is derived from an EMBL/GenBank/DDBJ whole genome shotgun (WGS) entry which is preliminary data.</text>
</comment>
<protein>
    <submittedName>
        <fullName evidence="1">28735_t:CDS:1</fullName>
    </submittedName>
</protein>
<gene>
    <name evidence="1" type="ORF">RPERSI_LOCUS2990</name>
</gene>
<dbReference type="EMBL" id="CAJVQC010003472">
    <property type="protein sequence ID" value="CAG8527575.1"/>
    <property type="molecule type" value="Genomic_DNA"/>
</dbReference>